<feature type="transmembrane region" description="Helical" evidence="1">
    <location>
        <begin position="21"/>
        <end position="45"/>
    </location>
</feature>
<feature type="domain" description="Neurotransmitter-gated ion-channel transmembrane" evidence="2">
    <location>
        <begin position="1"/>
        <end position="50"/>
    </location>
</feature>
<dbReference type="Proteomes" id="UP001620626">
    <property type="component" value="Unassembled WGS sequence"/>
</dbReference>
<reference evidence="3 4" key="1">
    <citation type="submission" date="2024-10" db="EMBL/GenBank/DDBJ databases">
        <authorList>
            <person name="Kim D."/>
        </authorList>
    </citation>
    <scope>NUCLEOTIDE SEQUENCE [LARGE SCALE GENOMIC DNA]</scope>
    <source>
        <strain evidence="3">BH-2024</strain>
    </source>
</reference>
<accession>A0ABD2IBQ1</accession>
<dbReference type="Gene3D" id="6.10.250.2810">
    <property type="match status" value="1"/>
</dbReference>
<proteinExistence type="predicted"/>
<dbReference type="Gene3D" id="1.20.58.390">
    <property type="entry name" value="Neurotransmitter-gated ion-channel transmembrane domain"/>
    <property type="match status" value="1"/>
</dbReference>
<evidence type="ECO:0000313" key="4">
    <source>
        <dbReference type="Proteomes" id="UP001620626"/>
    </source>
</evidence>
<keyword evidence="1" id="KW-1133">Transmembrane helix</keyword>
<evidence type="ECO:0000313" key="3">
    <source>
        <dbReference type="EMBL" id="KAL3076678.1"/>
    </source>
</evidence>
<dbReference type="Pfam" id="PF02932">
    <property type="entry name" value="Neur_chan_memb"/>
    <property type="match status" value="1"/>
</dbReference>
<comment type="caution">
    <text evidence="3">The sequence shown here is derived from an EMBL/GenBank/DDBJ whole genome shotgun (WGS) entry which is preliminary data.</text>
</comment>
<dbReference type="InterPro" id="IPR038050">
    <property type="entry name" value="Neuro_actylchol_rec"/>
</dbReference>
<keyword evidence="1" id="KW-0472">Membrane</keyword>
<name>A0ABD2IBQ1_9BILA</name>
<dbReference type="EMBL" id="JBICBT010001245">
    <property type="protein sequence ID" value="KAL3076678.1"/>
    <property type="molecule type" value="Genomic_DNA"/>
</dbReference>
<sequence length="296" mass="32710">MTTQTSGINAKLPPVSYSKAIDIWCGACLAFIFSALLEFACVTYISSRMFYKRMRPSVAPSNGLSLSLGCTGVPKLTTARLVTSDGRPSICAHCRGLTPPPPPPPPSSAATASAMLAQLQHRPSLTRTVHQHSNWDSEQPTDENYDDDCEDVWVRRKDAAAPTNVAMMNCAHPPSTPPSLSTKIGGGTSPGAMMLMMPPAAVGEKAALLEQNLQLLRFNNNGSAAERQRYAERQRRGGANRNLCVDIIKRMPLARWICRRMEVEDPAKRADYVSRILFPLVFALFNLVYWLRYLKW</sequence>
<organism evidence="3 4">
    <name type="scientific">Heterodera trifolii</name>
    <dbReference type="NCBI Taxonomy" id="157864"/>
    <lineage>
        <taxon>Eukaryota</taxon>
        <taxon>Metazoa</taxon>
        <taxon>Ecdysozoa</taxon>
        <taxon>Nematoda</taxon>
        <taxon>Chromadorea</taxon>
        <taxon>Rhabditida</taxon>
        <taxon>Tylenchina</taxon>
        <taxon>Tylenchomorpha</taxon>
        <taxon>Tylenchoidea</taxon>
        <taxon>Heteroderidae</taxon>
        <taxon>Heteroderinae</taxon>
        <taxon>Heterodera</taxon>
    </lineage>
</organism>
<dbReference type="InterPro" id="IPR036719">
    <property type="entry name" value="Neuro-gated_channel_TM_sf"/>
</dbReference>
<dbReference type="GO" id="GO:0005230">
    <property type="term" value="F:extracellular ligand-gated monoatomic ion channel activity"/>
    <property type="evidence" value="ECO:0007669"/>
    <property type="project" value="UniProtKB-ARBA"/>
</dbReference>
<feature type="transmembrane region" description="Helical" evidence="1">
    <location>
        <begin position="272"/>
        <end position="291"/>
    </location>
</feature>
<dbReference type="InterPro" id="IPR006029">
    <property type="entry name" value="Neurotrans-gated_channel_TM"/>
</dbReference>
<dbReference type="PRINTS" id="PR00253">
    <property type="entry name" value="GABAARECEPTR"/>
</dbReference>
<dbReference type="InterPro" id="IPR006028">
    <property type="entry name" value="GABAA/Glycine_rcpt"/>
</dbReference>
<gene>
    <name evidence="3" type="ORF">niasHT_039209</name>
</gene>
<protein>
    <recommendedName>
        <fullName evidence="2">Neurotransmitter-gated ion-channel transmembrane domain-containing protein</fullName>
    </recommendedName>
</protein>
<evidence type="ECO:0000259" key="2">
    <source>
        <dbReference type="Pfam" id="PF02932"/>
    </source>
</evidence>
<keyword evidence="4" id="KW-1185">Reference proteome</keyword>
<dbReference type="AlphaFoldDB" id="A0ABD2IBQ1"/>
<keyword evidence="1" id="KW-0812">Transmembrane</keyword>
<evidence type="ECO:0000256" key="1">
    <source>
        <dbReference type="SAM" id="Phobius"/>
    </source>
</evidence>
<dbReference type="SUPFAM" id="SSF90112">
    <property type="entry name" value="Neurotransmitter-gated ion-channel transmembrane pore"/>
    <property type="match status" value="1"/>
</dbReference>